<organism evidence="2 3">
    <name type="scientific">Phyllosticta citriasiana</name>
    <dbReference type="NCBI Taxonomy" id="595635"/>
    <lineage>
        <taxon>Eukaryota</taxon>
        <taxon>Fungi</taxon>
        <taxon>Dikarya</taxon>
        <taxon>Ascomycota</taxon>
        <taxon>Pezizomycotina</taxon>
        <taxon>Dothideomycetes</taxon>
        <taxon>Dothideomycetes incertae sedis</taxon>
        <taxon>Botryosphaeriales</taxon>
        <taxon>Phyllostictaceae</taxon>
        <taxon>Phyllosticta</taxon>
    </lineage>
</organism>
<evidence type="ECO:0008006" key="4">
    <source>
        <dbReference type="Google" id="ProtNLM"/>
    </source>
</evidence>
<protein>
    <recommendedName>
        <fullName evidence="4">Secreted protein</fullName>
    </recommendedName>
</protein>
<feature type="transmembrane region" description="Helical" evidence="1">
    <location>
        <begin position="12"/>
        <end position="33"/>
    </location>
</feature>
<sequence>MQCLSAFTDRSLFILLVLRGSPLFSALIAALSIPRPGPLLHHVPRTAIVTYKRCVWHQEPCQIPHKARSTRRTCVRLLSRLGESPQCQIFPEPSDTVNLSHEALPAQEAVIRSGKSVQSRMTQPIV</sequence>
<dbReference type="EMBL" id="JBBPHU010000010">
    <property type="protein sequence ID" value="KAK7512817.1"/>
    <property type="molecule type" value="Genomic_DNA"/>
</dbReference>
<reference evidence="2 3" key="1">
    <citation type="submission" date="2024-04" db="EMBL/GenBank/DDBJ databases">
        <title>Phyllosticta paracitricarpa is synonymous to the EU quarantine fungus P. citricarpa based on phylogenomic analyses.</title>
        <authorList>
            <consortium name="Lawrence Berkeley National Laboratory"/>
            <person name="Van Ingen-Buijs V.A."/>
            <person name="Van Westerhoven A.C."/>
            <person name="Haridas S."/>
            <person name="Skiadas P."/>
            <person name="Martin F."/>
            <person name="Groenewald J.Z."/>
            <person name="Crous P.W."/>
            <person name="Seidl M.F."/>
        </authorList>
    </citation>
    <scope>NUCLEOTIDE SEQUENCE [LARGE SCALE GENOMIC DNA]</scope>
    <source>
        <strain evidence="2 3">CBS 123371</strain>
    </source>
</reference>
<keyword evidence="1" id="KW-1133">Transmembrane helix</keyword>
<keyword evidence="1" id="KW-0472">Membrane</keyword>
<dbReference type="Proteomes" id="UP001363622">
    <property type="component" value="Unassembled WGS sequence"/>
</dbReference>
<keyword evidence="1" id="KW-0812">Transmembrane</keyword>
<name>A0ABR1KFY4_9PEZI</name>
<gene>
    <name evidence="2" type="ORF">IWZ03DRAFT_39655</name>
</gene>
<keyword evidence="3" id="KW-1185">Reference proteome</keyword>
<accession>A0ABR1KFY4</accession>
<evidence type="ECO:0000313" key="3">
    <source>
        <dbReference type="Proteomes" id="UP001363622"/>
    </source>
</evidence>
<proteinExistence type="predicted"/>
<comment type="caution">
    <text evidence="2">The sequence shown here is derived from an EMBL/GenBank/DDBJ whole genome shotgun (WGS) entry which is preliminary data.</text>
</comment>
<evidence type="ECO:0000313" key="2">
    <source>
        <dbReference type="EMBL" id="KAK7512817.1"/>
    </source>
</evidence>
<evidence type="ECO:0000256" key="1">
    <source>
        <dbReference type="SAM" id="Phobius"/>
    </source>
</evidence>